<dbReference type="EMBL" id="JABEVY010000193">
    <property type="protein sequence ID" value="KAF5243244.1"/>
    <property type="molecule type" value="Genomic_DNA"/>
</dbReference>
<evidence type="ECO:0000259" key="3">
    <source>
        <dbReference type="Pfam" id="PF22893"/>
    </source>
</evidence>
<gene>
    <name evidence="4" type="ORF">FANTH_8253</name>
</gene>
<evidence type="ECO:0000313" key="4">
    <source>
        <dbReference type="EMBL" id="KAF5243244.1"/>
    </source>
</evidence>
<accession>A0A8H5E0Z1</accession>
<comment type="caution">
    <text evidence="4">The sequence shown here is derived from an EMBL/GenBank/DDBJ whole genome shotgun (WGS) entry which is preliminary data.</text>
</comment>
<feature type="region of interest" description="Disordered" evidence="2">
    <location>
        <begin position="477"/>
        <end position="536"/>
    </location>
</feature>
<dbReference type="AlphaFoldDB" id="A0A8H5E0Z1"/>
<dbReference type="InterPro" id="IPR054464">
    <property type="entry name" value="ULD_fung"/>
</dbReference>
<sequence length="863" mass="97085">MARNPEVTFGAVGDFIYIGVLIKDFIELLDDSRGSAWEYNSLKQQLIFLRLNLDLAKRSYDEHYRTPQFQDIRNTLESVVDEAERRLEDIAVKVQKYTSTLCQGSTERRIKKVARKVQWSLEKKETEKFLFDLNRYTSIIQSLQFDAFARLMERNFDSSKKDQSDTQELVSRLQKDFGDRFASLEDELRTVRTNSANMQQHLLDVGMVVTRRLDMVTQTVNSLGVAVLRGVSGMSYLGTSVLSLLSTMHDTIINRLERPPRMGPYFTFEDYLGVDSIILLNFVDSWNAFEGSLHGKFKGRKGGRRVAQNRFLLQDHQTGDEIDRDIHWTLAITPGSRFNMSLLFEVKEDEDEAQSLKCPFPSCGAICEGVIGTVIQCPSCQQLFRKLPGMSDDEELPIAPNAPDSGIHDPNSKPGSHSSGRDQSRKRKGAPLDKRRSLRAKRKPTDVRDTGSDSDDADLTGIKRVTVLPILRLAIRPIPPDSETDGKAGPSAQHTASEDQEKSRLYNIPEGGSVEAPPNTVESPTGVRNKRVSELQSQSSEAQLAFGKSFDSGTSYHASGDYNRYLYDKIPGPGAYAFESVLPGGIEPKDPRRKYTTTRVSHRPSQSQAAGSENKRKSAKLDRGKVRKATEADAKRHRIPTGYSLKNWDPDEEPIMLLGSAFDANTLGKWIYDWSVYAHGPSTPISDMAGEFWRLLIQLAGKMKRADEVAGRVKSTVSRELLYDYIEAAERLWAKLVKLLKTCEYPMLRAYQVKERKRKVTAHNESRSDDNSEKYSQEAKTEASVLSNGVEETSASNEGGNVKDTVGQKEDVEKSAGVAFIDTIFGRDKELERTEKWMQSMRLYNLRFDANCADILRNPGGEA</sequence>
<evidence type="ECO:0000256" key="2">
    <source>
        <dbReference type="SAM" id="MobiDB-lite"/>
    </source>
</evidence>
<dbReference type="Proteomes" id="UP000573603">
    <property type="component" value="Unassembled WGS sequence"/>
</dbReference>
<dbReference type="Pfam" id="PF22893">
    <property type="entry name" value="ULD_2"/>
    <property type="match status" value="1"/>
</dbReference>
<feature type="coiled-coil region" evidence="1">
    <location>
        <begin position="73"/>
        <end position="100"/>
    </location>
</feature>
<name>A0A8H5E0Z1_9HYPO</name>
<feature type="region of interest" description="Disordered" evidence="2">
    <location>
        <begin position="391"/>
        <end position="458"/>
    </location>
</feature>
<dbReference type="PANTHER" id="PTHR38886:SF1">
    <property type="entry name" value="NACHT-NTPASE AND P-LOOP NTPASES N-TERMINAL DOMAIN-CONTAINING PROTEIN"/>
    <property type="match status" value="1"/>
</dbReference>
<dbReference type="PANTHER" id="PTHR38886">
    <property type="entry name" value="SESA DOMAIN-CONTAINING PROTEIN"/>
    <property type="match status" value="1"/>
</dbReference>
<evidence type="ECO:0000313" key="5">
    <source>
        <dbReference type="Proteomes" id="UP000573603"/>
    </source>
</evidence>
<organism evidence="4 5">
    <name type="scientific">Fusarium anthophilum</name>
    <dbReference type="NCBI Taxonomy" id="48485"/>
    <lineage>
        <taxon>Eukaryota</taxon>
        <taxon>Fungi</taxon>
        <taxon>Dikarya</taxon>
        <taxon>Ascomycota</taxon>
        <taxon>Pezizomycotina</taxon>
        <taxon>Sordariomycetes</taxon>
        <taxon>Hypocreomycetidae</taxon>
        <taxon>Hypocreales</taxon>
        <taxon>Nectriaceae</taxon>
        <taxon>Fusarium</taxon>
        <taxon>Fusarium fujikuroi species complex</taxon>
    </lineage>
</organism>
<feature type="compositionally biased region" description="Basic residues" evidence="2">
    <location>
        <begin position="591"/>
        <end position="602"/>
    </location>
</feature>
<keyword evidence="1" id="KW-0175">Coiled coil</keyword>
<feature type="region of interest" description="Disordered" evidence="2">
    <location>
        <begin position="582"/>
        <end position="634"/>
    </location>
</feature>
<keyword evidence="5" id="KW-1185">Reference proteome</keyword>
<reference evidence="4 5" key="1">
    <citation type="journal article" date="2020" name="BMC Genomics">
        <title>Correction to: Identification and distribution of gene clusters required for synthesis of sphingolipid metabolism inhibitors in diverse species of the filamentous fungus Fusarium.</title>
        <authorList>
            <person name="Kim H.S."/>
            <person name="Lohmar J.M."/>
            <person name="Busman M."/>
            <person name="Brown D.W."/>
            <person name="Naumann T.A."/>
            <person name="Divon H.H."/>
            <person name="Lysoe E."/>
            <person name="Uhlig S."/>
            <person name="Proctor R.H."/>
        </authorList>
    </citation>
    <scope>NUCLEOTIDE SEQUENCE [LARGE SCALE GENOMIC DNA]</scope>
    <source>
        <strain evidence="4 5">NRRL 25214</strain>
    </source>
</reference>
<feature type="compositionally biased region" description="Basic and acidic residues" evidence="2">
    <location>
        <begin position="613"/>
        <end position="634"/>
    </location>
</feature>
<proteinExistence type="predicted"/>
<feature type="compositionally biased region" description="Basic and acidic residues" evidence="2">
    <location>
        <begin position="762"/>
        <end position="781"/>
    </location>
</feature>
<feature type="compositionally biased region" description="Polar residues" evidence="2">
    <location>
        <begin position="784"/>
        <end position="799"/>
    </location>
</feature>
<feature type="region of interest" description="Disordered" evidence="2">
    <location>
        <begin position="759"/>
        <end position="808"/>
    </location>
</feature>
<feature type="domain" description="Ubiquitin-like" evidence="3">
    <location>
        <begin position="266"/>
        <end position="344"/>
    </location>
</feature>
<evidence type="ECO:0000256" key="1">
    <source>
        <dbReference type="SAM" id="Coils"/>
    </source>
</evidence>
<protein>
    <recommendedName>
        <fullName evidence="3">Ubiquitin-like domain-containing protein</fullName>
    </recommendedName>
</protein>